<reference evidence="1 2" key="1">
    <citation type="journal article" date="2014" name="BMC Genomics">
        <title>Architecture and functions of a multipartite genome of the methylotrophic bacterium Paracoccus aminophilus JCM 7686, containing primary and secondary chromids.</title>
        <authorList>
            <person name="Dziewit L."/>
            <person name="Czarnecki J."/>
            <person name="Wibberg D."/>
            <person name="Radlinska M."/>
            <person name="Mrozek P."/>
            <person name="Szymczak M."/>
            <person name="Schluter A."/>
            <person name="Puhler A."/>
            <person name="Bartosik D."/>
        </authorList>
    </citation>
    <scope>NUCLEOTIDE SEQUENCE [LARGE SCALE GENOMIC DNA]</scope>
    <source>
        <strain evidence="1">JCM 7686</strain>
        <plasmid evidence="2">Plasmid pAMI4</plasmid>
    </source>
</reference>
<dbReference type="eggNOG" id="ENOG5033C8H">
    <property type="taxonomic scope" value="Bacteria"/>
</dbReference>
<gene>
    <name evidence="1" type="ORF">JCM7686_pAMI4p215</name>
</gene>
<dbReference type="EMBL" id="CP006652">
    <property type="protein sequence ID" value="AGT10906.1"/>
    <property type="molecule type" value="Genomic_DNA"/>
</dbReference>
<dbReference type="RefSeq" id="WP_020952391.1">
    <property type="nucleotide sequence ID" value="NC_022049.1"/>
</dbReference>
<proteinExistence type="predicted"/>
<dbReference type="Proteomes" id="UP000015480">
    <property type="component" value="Plasmid pAMI4"/>
</dbReference>
<dbReference type="KEGG" id="pami:JCM7686_pAMI4p215"/>
<keyword evidence="1" id="KW-0614">Plasmid</keyword>
<dbReference type="HOGENOM" id="CLU_202320_0_0_5"/>
<protein>
    <submittedName>
        <fullName evidence="1">Uncharacterized protein</fullName>
    </submittedName>
</protein>
<sequence>MTEAQRELSPEEASKDAFFGRIAEISQEMIAAHGKDFAMGTLVLAARWIASDRINPAGEASGAMSPH</sequence>
<accession>S5Z0B0</accession>
<evidence type="ECO:0000313" key="1">
    <source>
        <dbReference type="EMBL" id="AGT10906.1"/>
    </source>
</evidence>
<dbReference type="AlphaFoldDB" id="S5Z0B0"/>
<name>S5Z0B0_PARAH</name>
<dbReference type="OrthoDB" id="7873178at2"/>
<dbReference type="PATRIC" id="fig|1367847.3.peg.3850"/>
<keyword evidence="2" id="KW-1185">Reference proteome</keyword>
<evidence type="ECO:0000313" key="2">
    <source>
        <dbReference type="Proteomes" id="UP000015480"/>
    </source>
</evidence>
<organism evidence="1 2">
    <name type="scientific">Paracoccus aminophilus JCM 7686</name>
    <dbReference type="NCBI Taxonomy" id="1367847"/>
    <lineage>
        <taxon>Bacteria</taxon>
        <taxon>Pseudomonadati</taxon>
        <taxon>Pseudomonadota</taxon>
        <taxon>Alphaproteobacteria</taxon>
        <taxon>Rhodobacterales</taxon>
        <taxon>Paracoccaceae</taxon>
        <taxon>Paracoccus</taxon>
    </lineage>
</organism>
<geneLocation type="plasmid" evidence="1 2">
    <name>pAMI4</name>
</geneLocation>